<dbReference type="RefSeq" id="WP_245779184.1">
    <property type="nucleotide sequence ID" value="NZ_FOQH01000007.1"/>
</dbReference>
<reference evidence="2 3" key="1">
    <citation type="submission" date="2016-10" db="EMBL/GenBank/DDBJ databases">
        <authorList>
            <person name="de Groot N.N."/>
        </authorList>
    </citation>
    <scope>NUCLEOTIDE SEQUENCE [LARGE SCALE GENOMIC DNA]</scope>
    <source>
        <strain evidence="2 3">CGMCC 1.11030</strain>
    </source>
</reference>
<proteinExistence type="inferred from homology"/>
<dbReference type="Proteomes" id="UP000199377">
    <property type="component" value="Unassembled WGS sequence"/>
</dbReference>
<evidence type="ECO:0000313" key="2">
    <source>
        <dbReference type="EMBL" id="SFI46707.1"/>
    </source>
</evidence>
<dbReference type="STRING" id="1114924.SAMN05216258_10724"/>
<keyword evidence="3" id="KW-1185">Reference proteome</keyword>
<evidence type="ECO:0000256" key="1">
    <source>
        <dbReference type="ARBA" id="ARBA00009004"/>
    </source>
</evidence>
<dbReference type="Pfam" id="PF07449">
    <property type="entry name" value="HyaE"/>
    <property type="match status" value="1"/>
</dbReference>
<dbReference type="SUPFAM" id="SSF52833">
    <property type="entry name" value="Thioredoxin-like"/>
    <property type="match status" value="1"/>
</dbReference>
<dbReference type="InterPro" id="IPR010893">
    <property type="entry name" value="NiFe-hyd_mat_HyaE"/>
</dbReference>
<name>A0A1I3IFW1_9RHOB</name>
<dbReference type="EMBL" id="FOQH01000007">
    <property type="protein sequence ID" value="SFI46707.1"/>
    <property type="molecule type" value="Genomic_DNA"/>
</dbReference>
<dbReference type="AlphaFoldDB" id="A0A1I3IFW1"/>
<evidence type="ECO:0000313" key="3">
    <source>
        <dbReference type="Proteomes" id="UP000199377"/>
    </source>
</evidence>
<organism evidence="2 3">
    <name type="scientific">Albimonas pacifica</name>
    <dbReference type="NCBI Taxonomy" id="1114924"/>
    <lineage>
        <taxon>Bacteria</taxon>
        <taxon>Pseudomonadati</taxon>
        <taxon>Pseudomonadota</taxon>
        <taxon>Alphaproteobacteria</taxon>
        <taxon>Rhodobacterales</taxon>
        <taxon>Paracoccaceae</taxon>
        <taxon>Albimonas</taxon>
    </lineage>
</organism>
<sequence length="137" mass="14223">MTLAAPVIPAGIGHPLVARLISDLRWPLLADEAALAAFAARPGAHCVFLPGADRPNPETPDVAVILPELAQAFQGAFDCAVAGPAAEAAAKLAVEVHKTPNLAFWRDGAVVGCLPRVRDWSDYMAAIPRLLAAATAL</sequence>
<comment type="similarity">
    <text evidence="1">Belongs to the HupG/HyaE family.</text>
</comment>
<gene>
    <name evidence="2" type="ORF">SAMN05216258_10724</name>
</gene>
<dbReference type="InterPro" id="IPR036249">
    <property type="entry name" value="Thioredoxin-like_sf"/>
</dbReference>
<dbReference type="Gene3D" id="3.40.30.10">
    <property type="entry name" value="Glutaredoxin"/>
    <property type="match status" value="1"/>
</dbReference>
<protein>
    <submittedName>
        <fullName evidence="2">Hydrogenase-1 operon protein HyaE</fullName>
    </submittedName>
</protein>
<accession>A0A1I3IFW1</accession>